<dbReference type="STRING" id="608538.HTH_1033"/>
<dbReference type="AlphaFoldDB" id="D3DI39"/>
<evidence type="ECO:0000313" key="3">
    <source>
        <dbReference type="Proteomes" id="UP000002574"/>
    </source>
</evidence>
<keyword evidence="1" id="KW-1133">Transmembrane helix</keyword>
<gene>
    <name evidence="2" type="ordered locus">HTH_1033</name>
</gene>
<dbReference type="EMBL" id="AP011112">
    <property type="protein sequence ID" value="BAI69491.1"/>
    <property type="molecule type" value="Genomic_DNA"/>
</dbReference>
<dbReference type="Proteomes" id="UP000002574">
    <property type="component" value="Chromosome"/>
</dbReference>
<name>D3DI39_HYDTT</name>
<evidence type="ECO:0000313" key="2">
    <source>
        <dbReference type="EMBL" id="BAI69491.1"/>
    </source>
</evidence>
<evidence type="ECO:0000256" key="1">
    <source>
        <dbReference type="SAM" id="Phobius"/>
    </source>
</evidence>
<feature type="transmembrane region" description="Helical" evidence="1">
    <location>
        <begin position="30"/>
        <end position="47"/>
    </location>
</feature>
<proteinExistence type="predicted"/>
<dbReference type="KEGG" id="hth:HTH_1033"/>
<protein>
    <submittedName>
        <fullName evidence="2">Uncharacterized protein</fullName>
    </submittedName>
</protein>
<sequence length="69" mass="7919">MINPRMKPKVINSAPCTAHYHNQHSIVKLLKLYLSTVVFTVMSFNFLPNSNFAKSKRDALCSMYSLSKR</sequence>
<keyword evidence="1" id="KW-0812">Transmembrane</keyword>
<reference evidence="2 3" key="1">
    <citation type="journal article" date="2010" name="J. Bacteriol.">
        <title>Complete genome sequence of the thermophilic, obligately chemolithoautotrophic hydrogen-oxidizing bacterium Hydrogenobacter thermophilus TK-6.</title>
        <authorList>
            <person name="Arai H."/>
            <person name="Kanbe H."/>
            <person name="Ishii M."/>
            <person name="Igarashi Y."/>
        </authorList>
    </citation>
    <scope>NUCLEOTIDE SEQUENCE [LARGE SCALE GENOMIC DNA]</scope>
    <source>
        <strain evidence="3">DSM 6534 / IAM 12695 / TK-6 [Tokyo]</strain>
    </source>
</reference>
<keyword evidence="1" id="KW-0472">Membrane</keyword>
<accession>D3DI39</accession>
<keyword evidence="3" id="KW-1185">Reference proteome</keyword>
<organism evidence="2 3">
    <name type="scientific">Hydrogenobacter thermophilus (strain DSM 6534 / IAM 12695 / TK-6)</name>
    <dbReference type="NCBI Taxonomy" id="608538"/>
    <lineage>
        <taxon>Bacteria</taxon>
        <taxon>Pseudomonadati</taxon>
        <taxon>Aquificota</taxon>
        <taxon>Aquificia</taxon>
        <taxon>Aquificales</taxon>
        <taxon>Aquificaceae</taxon>
        <taxon>Hydrogenobacter</taxon>
    </lineage>
</organism>